<evidence type="ECO:0000313" key="3">
    <source>
        <dbReference type="EMBL" id="NKY99841.1"/>
    </source>
</evidence>
<dbReference type="Pfam" id="PF03795">
    <property type="entry name" value="YCII"/>
    <property type="match status" value="1"/>
</dbReference>
<dbReference type="Gene3D" id="3.30.70.1060">
    <property type="entry name" value="Dimeric alpha+beta barrel"/>
    <property type="match status" value="1"/>
</dbReference>
<sequence>MLHVLILRYVAPADEVAPHIPDHIAYLEKHHSHGVFLFSGRTVPADLGGIVLARGARGEVEAAVAEDPFVRNGVAAYEIVSADAGIVHPDLNVLLSSPPASPTTLSTSPPQWTLREYRGLRPDAAGLDTVLSEENVRAVSHRAGTAVLAALRAGAPGLVNPARGCASELRDRDWPGDGLLADELDRALAGKDAGAELTPVSADLEELVAVLGSDPNEGDGAFDPMTGEILSTALLEFESGLDVDASAEDRRIVVEPDSRSAYQDMADFAETVDAPDLRECLRRALDGRGAFARFKDAIHRAGGDDLTAWTIFEEERALGRARRWLADHGYRPNERTALG</sequence>
<evidence type="ECO:0000313" key="4">
    <source>
        <dbReference type="Proteomes" id="UP000553209"/>
    </source>
</evidence>
<dbReference type="InterPro" id="IPR005545">
    <property type="entry name" value="YCII"/>
</dbReference>
<organism evidence="3 4">
    <name type="scientific">Nocardiopsis alborubida</name>
    <dbReference type="NCBI Taxonomy" id="146802"/>
    <lineage>
        <taxon>Bacteria</taxon>
        <taxon>Bacillati</taxon>
        <taxon>Actinomycetota</taxon>
        <taxon>Actinomycetes</taxon>
        <taxon>Streptosporangiales</taxon>
        <taxon>Nocardiopsidaceae</taxon>
        <taxon>Nocardiopsis</taxon>
    </lineage>
</organism>
<dbReference type="SUPFAM" id="SSF54909">
    <property type="entry name" value="Dimeric alpha+beta barrel"/>
    <property type="match status" value="1"/>
</dbReference>
<dbReference type="Proteomes" id="UP000553209">
    <property type="component" value="Unassembled WGS sequence"/>
</dbReference>
<dbReference type="PANTHER" id="PTHR37828:SF1">
    <property type="entry name" value="YCII-RELATED DOMAIN-CONTAINING PROTEIN"/>
    <property type="match status" value="1"/>
</dbReference>
<name>A0A7X6ME43_9ACTN</name>
<feature type="domain" description="YCII-related" evidence="2">
    <location>
        <begin position="4"/>
        <end position="80"/>
    </location>
</feature>
<keyword evidence="4" id="KW-1185">Reference proteome</keyword>
<dbReference type="AlphaFoldDB" id="A0A7X6ME43"/>
<proteinExistence type="inferred from homology"/>
<protein>
    <recommendedName>
        <fullName evidence="2">YCII-related domain-containing protein</fullName>
    </recommendedName>
</protein>
<dbReference type="RefSeq" id="WP_082768519.1">
    <property type="nucleotide sequence ID" value="NZ_JAAXPG010000018.1"/>
</dbReference>
<evidence type="ECO:0000256" key="1">
    <source>
        <dbReference type="ARBA" id="ARBA00007689"/>
    </source>
</evidence>
<comment type="similarity">
    <text evidence="1">Belongs to the YciI family.</text>
</comment>
<dbReference type="InterPro" id="IPR011008">
    <property type="entry name" value="Dimeric_a/b-barrel"/>
</dbReference>
<comment type="caution">
    <text evidence="3">The sequence shown here is derived from an EMBL/GenBank/DDBJ whole genome shotgun (WGS) entry which is preliminary data.</text>
</comment>
<reference evidence="3 4" key="1">
    <citation type="submission" date="2020-04" db="EMBL/GenBank/DDBJ databases">
        <title>MicrobeNet Type strains.</title>
        <authorList>
            <person name="Nicholson A.C."/>
        </authorList>
    </citation>
    <scope>NUCLEOTIDE SEQUENCE [LARGE SCALE GENOMIC DNA]</scope>
    <source>
        <strain evidence="3 4">ATCC 23612</strain>
    </source>
</reference>
<accession>A0A7X6ME43</accession>
<dbReference type="EMBL" id="JAAXPG010000018">
    <property type="protein sequence ID" value="NKY99841.1"/>
    <property type="molecule type" value="Genomic_DNA"/>
</dbReference>
<dbReference type="PANTHER" id="PTHR37828">
    <property type="entry name" value="GSR2449 PROTEIN"/>
    <property type="match status" value="1"/>
</dbReference>
<gene>
    <name evidence="3" type="ORF">HGB44_19530</name>
</gene>
<evidence type="ECO:0000259" key="2">
    <source>
        <dbReference type="Pfam" id="PF03795"/>
    </source>
</evidence>